<evidence type="ECO:0000313" key="2">
    <source>
        <dbReference type="Proteomes" id="UP000005695"/>
    </source>
</evidence>
<evidence type="ECO:0000313" key="1">
    <source>
        <dbReference type="EMBL" id="EAT16360.1"/>
    </source>
</evidence>
<dbReference type="EMBL" id="AAEW02000005">
    <property type="protein sequence ID" value="EAT16360.1"/>
    <property type="molecule type" value="Genomic_DNA"/>
</dbReference>
<organism evidence="1 2">
    <name type="scientific">Desulfuromonas acetoxidans (strain DSM 684 / 11070)</name>
    <dbReference type="NCBI Taxonomy" id="281689"/>
    <lineage>
        <taxon>Bacteria</taxon>
        <taxon>Pseudomonadati</taxon>
        <taxon>Thermodesulfobacteriota</taxon>
        <taxon>Desulfuromonadia</taxon>
        <taxon>Desulfuromonadales</taxon>
        <taxon>Desulfuromonadaceae</taxon>
        <taxon>Desulfuromonas</taxon>
    </lineage>
</organism>
<keyword evidence="2" id="KW-1185">Reference proteome</keyword>
<reference evidence="1" key="2">
    <citation type="submission" date="2006-05" db="EMBL/GenBank/DDBJ databases">
        <title>Sequencing of the draft genome and assembly of Desulfuromonas acetoxidans DSM 684.</title>
        <authorList>
            <consortium name="US DOE Joint Genome Institute (JGI-PGF)"/>
            <person name="Copeland A."/>
            <person name="Lucas S."/>
            <person name="Lapidus A."/>
            <person name="Barry K."/>
            <person name="Detter J.C."/>
            <person name="Glavina del Rio T."/>
            <person name="Hammon N."/>
            <person name="Israni S."/>
            <person name="Dalin E."/>
            <person name="Tice H."/>
            <person name="Bruce D."/>
            <person name="Pitluck S."/>
            <person name="Richardson P."/>
        </authorList>
    </citation>
    <scope>NUCLEOTIDE SEQUENCE [LARGE SCALE GENOMIC DNA]</scope>
    <source>
        <strain evidence="1">DSM 684</strain>
    </source>
</reference>
<dbReference type="Proteomes" id="UP000005695">
    <property type="component" value="Unassembled WGS sequence"/>
</dbReference>
<comment type="caution">
    <text evidence="1">The sequence shown here is derived from an EMBL/GenBank/DDBJ whole genome shotgun (WGS) entry which is preliminary data.</text>
</comment>
<accession>Q1K1M8</accession>
<sequence>MLANALLCPDLQSVSSTYKEVTFYFDTPLLVQYLGLEGVEKQQSCNDLVALVQRLDGKVSFFTHTRDELLNVINGAAEYIDSPKGRGAVIFEARRAGTSRSDLVLTAQNAVEKLAASGIEAHPTPGYIHEFQIEETTFSDALNDEVNYYNPNAREYDINSVRSIYVLRKGTCPHTVEKAKAVFVTNNTGFSKAAYEYGKKIEQSREVSTVITDFSLANTAWLKAPQGAPSLPRREVLAFAYAALRPTSEFWEKFLAEADKLQKSGTITPRDHQILRSSLHVQEELMKLTLGEDAALTEEKITETLNRVVSEIKKEDSHKLDLSEKARGEAERKFQDALTRNESIKEKIYWRCDKTAKREALLLSILIWISQGAVAVVGVIKLTNQSELGWALLSVAGVSGLLRLAGTFWDLKPLKVYSLFREWRCHGLVQKENSALGIDE</sequence>
<proteinExistence type="predicted"/>
<protein>
    <submittedName>
        <fullName evidence="1">Uncharacterized protein</fullName>
    </submittedName>
</protein>
<dbReference type="AlphaFoldDB" id="Q1K1M8"/>
<gene>
    <name evidence="1" type="ORF">Dace_1824</name>
</gene>
<reference evidence="1" key="1">
    <citation type="submission" date="2006-05" db="EMBL/GenBank/DDBJ databases">
        <title>Annotation of the draft genome assembly of Desulfuromonas acetoxidans DSM 684.</title>
        <authorList>
            <consortium name="US DOE Joint Genome Institute (JGI-ORNL)"/>
            <person name="Larimer F."/>
            <person name="Land M."/>
            <person name="Hauser L."/>
        </authorList>
    </citation>
    <scope>NUCLEOTIDE SEQUENCE [LARGE SCALE GENOMIC DNA]</scope>
    <source>
        <strain evidence="1">DSM 684</strain>
    </source>
</reference>
<name>Q1K1M8_DESA6</name>